<dbReference type="AlphaFoldDB" id="A0A2W7NHR4"/>
<name>A0A2W7NHR4_9BACT</name>
<evidence type="ECO:0000313" key="1">
    <source>
        <dbReference type="EMBL" id="PZX19390.1"/>
    </source>
</evidence>
<protein>
    <submittedName>
        <fullName evidence="1">Uncharacterized protein DUF4154</fullName>
    </submittedName>
</protein>
<gene>
    <name evidence="1" type="ORF">LX69_00657</name>
</gene>
<sequence>MLVLFAGIMTGANAQKERFKALFIYNFTKNIEWPPQVKSNHFIIGVVGNSDIAAELQTIAQTQKVGNQTIKVINGNSTDELEFCHLVFLSGNKTAQLPHLLTKLSGKQTLIITDGKNLAAKGSGISFVQDGDKLKFEICRRNIEKQGLKSSSALANLGIVVD</sequence>
<accession>A0A2W7NHR4</accession>
<comment type="caution">
    <text evidence="1">The sequence shown here is derived from an EMBL/GenBank/DDBJ whole genome shotgun (WGS) entry which is preliminary data.</text>
</comment>
<dbReference type="Pfam" id="PF13689">
    <property type="entry name" value="DUF4154"/>
    <property type="match status" value="1"/>
</dbReference>
<reference evidence="1 2" key="1">
    <citation type="submission" date="2018-06" db="EMBL/GenBank/DDBJ databases">
        <title>Genomic Encyclopedia of Archaeal and Bacterial Type Strains, Phase II (KMG-II): from individual species to whole genera.</title>
        <authorList>
            <person name="Goeker M."/>
        </authorList>
    </citation>
    <scope>NUCLEOTIDE SEQUENCE [LARGE SCALE GENOMIC DNA]</scope>
    <source>
        <strain evidence="1 2">DSM 6779</strain>
    </source>
</reference>
<organism evidence="1 2">
    <name type="scientific">Breznakibacter xylanolyticus</name>
    <dbReference type="NCBI Taxonomy" id="990"/>
    <lineage>
        <taxon>Bacteria</taxon>
        <taxon>Pseudomonadati</taxon>
        <taxon>Bacteroidota</taxon>
        <taxon>Bacteroidia</taxon>
        <taxon>Marinilabiliales</taxon>
        <taxon>Marinilabiliaceae</taxon>
        <taxon>Breznakibacter</taxon>
    </lineage>
</organism>
<keyword evidence="2" id="KW-1185">Reference proteome</keyword>
<proteinExistence type="predicted"/>
<evidence type="ECO:0000313" key="2">
    <source>
        <dbReference type="Proteomes" id="UP000249239"/>
    </source>
</evidence>
<dbReference type="InterPro" id="IPR025293">
    <property type="entry name" value="YfiR/HmsC-like"/>
</dbReference>
<dbReference type="Proteomes" id="UP000249239">
    <property type="component" value="Unassembled WGS sequence"/>
</dbReference>
<dbReference type="EMBL" id="QKZK01000004">
    <property type="protein sequence ID" value="PZX19390.1"/>
    <property type="molecule type" value="Genomic_DNA"/>
</dbReference>